<evidence type="ECO:0000256" key="3">
    <source>
        <dbReference type="SAM" id="SignalP"/>
    </source>
</evidence>
<dbReference type="EMBL" id="KV878589">
    <property type="protein sequence ID" value="OJJ57123.1"/>
    <property type="molecule type" value="Genomic_DNA"/>
</dbReference>
<keyword evidence="3" id="KW-0732">Signal</keyword>
<sequence>MHLLTSLLALTSLQLATAADGSARVTQAPEIPKVFRRQDYVCPTGDYTMCADGFGCCERGAPCTTIRGEAACDTGECNGLPCGDAGLCCDATCTSSSGTPICVHGSGSGSGSTTTDNSNYNHPTISTSFDDWDSSTITFIPHTRPTKIIPGSDITSGEDEDSTTTMWASDETSEFRPTRPTASATSSSGSDTMATATVTQTVSPNGEPFPTSSNDDTGVGSGGDSGSGGGAGMVSPRGAFVVLGLVLVSGLFLVR</sequence>
<evidence type="ECO:0000256" key="2">
    <source>
        <dbReference type="SAM" id="Phobius"/>
    </source>
</evidence>
<keyword evidence="2" id="KW-1133">Transmembrane helix</keyword>
<dbReference type="STRING" id="1036612.A0A1L9TCW1"/>
<protein>
    <recommendedName>
        <fullName evidence="6">GPI anchored protein</fullName>
    </recommendedName>
</protein>
<feature type="compositionally biased region" description="Low complexity" evidence="1">
    <location>
        <begin position="181"/>
        <end position="197"/>
    </location>
</feature>
<feature type="chain" id="PRO_5012408788" description="GPI anchored protein" evidence="3">
    <location>
        <begin position="19"/>
        <end position="255"/>
    </location>
</feature>
<reference evidence="5" key="1">
    <citation type="journal article" date="2017" name="Genome Biol.">
        <title>Comparative genomics reveals high biological diversity and specific adaptations in the industrially and medically important fungal genus Aspergillus.</title>
        <authorList>
            <person name="de Vries R.P."/>
            <person name="Riley R."/>
            <person name="Wiebenga A."/>
            <person name="Aguilar-Osorio G."/>
            <person name="Amillis S."/>
            <person name="Uchima C.A."/>
            <person name="Anderluh G."/>
            <person name="Asadollahi M."/>
            <person name="Askin M."/>
            <person name="Barry K."/>
            <person name="Battaglia E."/>
            <person name="Bayram O."/>
            <person name="Benocci T."/>
            <person name="Braus-Stromeyer S.A."/>
            <person name="Caldana C."/>
            <person name="Canovas D."/>
            <person name="Cerqueira G.C."/>
            <person name="Chen F."/>
            <person name="Chen W."/>
            <person name="Choi C."/>
            <person name="Clum A."/>
            <person name="Dos Santos R.A."/>
            <person name="Damasio A.R."/>
            <person name="Diallinas G."/>
            <person name="Emri T."/>
            <person name="Fekete E."/>
            <person name="Flipphi M."/>
            <person name="Freyberg S."/>
            <person name="Gallo A."/>
            <person name="Gournas C."/>
            <person name="Habgood R."/>
            <person name="Hainaut M."/>
            <person name="Harispe M.L."/>
            <person name="Henrissat B."/>
            <person name="Hilden K.S."/>
            <person name="Hope R."/>
            <person name="Hossain A."/>
            <person name="Karabika E."/>
            <person name="Karaffa L."/>
            <person name="Karanyi Z."/>
            <person name="Krasevec N."/>
            <person name="Kuo A."/>
            <person name="Kusch H."/>
            <person name="LaButti K."/>
            <person name="Lagendijk E.L."/>
            <person name="Lapidus A."/>
            <person name="Levasseur A."/>
            <person name="Lindquist E."/>
            <person name="Lipzen A."/>
            <person name="Logrieco A.F."/>
            <person name="MacCabe A."/>
            <person name="Maekelae M.R."/>
            <person name="Malavazi I."/>
            <person name="Melin P."/>
            <person name="Meyer V."/>
            <person name="Mielnichuk N."/>
            <person name="Miskei M."/>
            <person name="Molnar A.P."/>
            <person name="Mule G."/>
            <person name="Ngan C.Y."/>
            <person name="Orejas M."/>
            <person name="Orosz E."/>
            <person name="Ouedraogo J.P."/>
            <person name="Overkamp K.M."/>
            <person name="Park H.-S."/>
            <person name="Perrone G."/>
            <person name="Piumi F."/>
            <person name="Punt P.J."/>
            <person name="Ram A.F."/>
            <person name="Ramon A."/>
            <person name="Rauscher S."/>
            <person name="Record E."/>
            <person name="Riano-Pachon D.M."/>
            <person name="Robert V."/>
            <person name="Roehrig J."/>
            <person name="Ruller R."/>
            <person name="Salamov A."/>
            <person name="Salih N.S."/>
            <person name="Samson R.A."/>
            <person name="Sandor E."/>
            <person name="Sanguinetti M."/>
            <person name="Schuetze T."/>
            <person name="Sepcic K."/>
            <person name="Shelest E."/>
            <person name="Sherlock G."/>
            <person name="Sophianopoulou V."/>
            <person name="Squina F.M."/>
            <person name="Sun H."/>
            <person name="Susca A."/>
            <person name="Todd R.B."/>
            <person name="Tsang A."/>
            <person name="Unkles S.E."/>
            <person name="van de Wiele N."/>
            <person name="van Rossen-Uffink D."/>
            <person name="Oliveira J.V."/>
            <person name="Vesth T.C."/>
            <person name="Visser J."/>
            <person name="Yu J.-H."/>
            <person name="Zhou M."/>
            <person name="Andersen M.R."/>
            <person name="Archer D.B."/>
            <person name="Baker S.E."/>
            <person name="Benoit I."/>
            <person name="Brakhage A.A."/>
            <person name="Braus G.H."/>
            <person name="Fischer R."/>
            <person name="Frisvad J.C."/>
            <person name="Goldman G.H."/>
            <person name="Houbraken J."/>
            <person name="Oakley B."/>
            <person name="Pocsi I."/>
            <person name="Scazzocchio C."/>
            <person name="Seiboth B."/>
            <person name="vanKuyk P.A."/>
            <person name="Wortman J."/>
            <person name="Dyer P.S."/>
            <person name="Grigoriev I.V."/>
        </authorList>
    </citation>
    <scope>NUCLEOTIDE SEQUENCE [LARGE SCALE GENOMIC DNA]</scope>
    <source>
        <strain evidence="5">CBS 593.65</strain>
    </source>
</reference>
<gene>
    <name evidence="4" type="ORF">ASPSYDRAFT_47416</name>
</gene>
<feature type="compositionally biased region" description="Gly residues" evidence="1">
    <location>
        <begin position="219"/>
        <end position="230"/>
    </location>
</feature>
<evidence type="ECO:0008006" key="6">
    <source>
        <dbReference type="Google" id="ProtNLM"/>
    </source>
</evidence>
<dbReference type="VEuPathDB" id="FungiDB:ASPSYDRAFT_47416"/>
<dbReference type="Proteomes" id="UP000184356">
    <property type="component" value="Unassembled WGS sequence"/>
</dbReference>
<dbReference type="GeneID" id="63763494"/>
<keyword evidence="2" id="KW-0472">Membrane</keyword>
<dbReference type="RefSeq" id="XP_040700929.1">
    <property type="nucleotide sequence ID" value="XM_040847421.1"/>
</dbReference>
<feature type="signal peptide" evidence="3">
    <location>
        <begin position="1"/>
        <end position="18"/>
    </location>
</feature>
<evidence type="ECO:0000256" key="1">
    <source>
        <dbReference type="SAM" id="MobiDB-lite"/>
    </source>
</evidence>
<keyword evidence="5" id="KW-1185">Reference proteome</keyword>
<dbReference type="OrthoDB" id="4509946at2759"/>
<proteinExistence type="predicted"/>
<dbReference type="AlphaFoldDB" id="A0A1L9TCW1"/>
<feature type="region of interest" description="Disordered" evidence="1">
    <location>
        <begin position="143"/>
        <end position="230"/>
    </location>
</feature>
<evidence type="ECO:0000313" key="4">
    <source>
        <dbReference type="EMBL" id="OJJ57123.1"/>
    </source>
</evidence>
<evidence type="ECO:0000313" key="5">
    <source>
        <dbReference type="Proteomes" id="UP000184356"/>
    </source>
</evidence>
<name>A0A1L9TCW1_9EURO</name>
<keyword evidence="2" id="KW-0812">Transmembrane</keyword>
<accession>A0A1L9TCW1</accession>
<organism evidence="4 5">
    <name type="scientific">Aspergillus sydowii CBS 593.65</name>
    <dbReference type="NCBI Taxonomy" id="1036612"/>
    <lineage>
        <taxon>Eukaryota</taxon>
        <taxon>Fungi</taxon>
        <taxon>Dikarya</taxon>
        <taxon>Ascomycota</taxon>
        <taxon>Pezizomycotina</taxon>
        <taxon>Eurotiomycetes</taxon>
        <taxon>Eurotiomycetidae</taxon>
        <taxon>Eurotiales</taxon>
        <taxon>Aspergillaceae</taxon>
        <taxon>Aspergillus</taxon>
        <taxon>Aspergillus subgen. Nidulantes</taxon>
    </lineage>
</organism>
<feature type="transmembrane region" description="Helical" evidence="2">
    <location>
        <begin position="237"/>
        <end position="254"/>
    </location>
</feature>